<dbReference type="PANTHER" id="PTHR38011:SF11">
    <property type="entry name" value="2,5-DIAMINO-6-RIBOSYLAMINO-4(3H)-PYRIMIDINONE 5'-PHOSPHATE REDUCTASE"/>
    <property type="match status" value="1"/>
</dbReference>
<feature type="domain" description="Bacterial bifunctional deaminase-reductase C-terminal" evidence="1">
    <location>
        <begin position="17"/>
        <end position="184"/>
    </location>
</feature>
<evidence type="ECO:0000259" key="1">
    <source>
        <dbReference type="Pfam" id="PF01872"/>
    </source>
</evidence>
<reference evidence="2 3" key="1">
    <citation type="submission" date="2007-01" db="EMBL/GenBank/DDBJ databases">
        <authorList>
            <person name="Haygood M."/>
            <person name="Podell S."/>
            <person name="Anderson C."/>
            <person name="Hopkinson B."/>
            <person name="Roe K."/>
            <person name="Barbeau K."/>
            <person name="Gaasterland T."/>
            <person name="Ferriera S."/>
            <person name="Johnson J."/>
            <person name="Kravitz S."/>
            <person name="Beeson K."/>
            <person name="Sutton G."/>
            <person name="Rogers Y.-H."/>
            <person name="Friedman R."/>
            <person name="Frazier M."/>
            <person name="Venter J.C."/>
        </authorList>
    </citation>
    <scope>NUCLEOTIDE SEQUENCE [LARGE SCALE GENOMIC DNA]</scope>
    <source>
        <strain evidence="2 3">ATCC 23134</strain>
    </source>
</reference>
<name>A2A067_MICM2</name>
<dbReference type="GO" id="GO:0009231">
    <property type="term" value="P:riboflavin biosynthetic process"/>
    <property type="evidence" value="ECO:0007669"/>
    <property type="project" value="InterPro"/>
</dbReference>
<comment type="caution">
    <text evidence="2">The sequence shown here is derived from an EMBL/GenBank/DDBJ whole genome shotgun (WGS) entry which is preliminary data.</text>
</comment>
<dbReference type="EMBL" id="AAWS01000092">
    <property type="protein sequence ID" value="EAY23982.1"/>
    <property type="molecule type" value="Genomic_DNA"/>
</dbReference>
<dbReference type="AlphaFoldDB" id="A2A067"/>
<dbReference type="Pfam" id="PF01872">
    <property type="entry name" value="RibD_C"/>
    <property type="match status" value="1"/>
</dbReference>
<dbReference type="GO" id="GO:0008703">
    <property type="term" value="F:5-amino-6-(5-phosphoribosylamino)uracil reductase activity"/>
    <property type="evidence" value="ECO:0007669"/>
    <property type="project" value="InterPro"/>
</dbReference>
<dbReference type="PANTHER" id="PTHR38011">
    <property type="entry name" value="DIHYDROFOLATE REDUCTASE FAMILY PROTEIN (AFU_ORTHOLOGUE AFUA_8G06820)"/>
    <property type="match status" value="1"/>
</dbReference>
<dbReference type="InterPro" id="IPR024072">
    <property type="entry name" value="DHFR-like_dom_sf"/>
</dbReference>
<accession>A2A067</accession>
<proteinExistence type="predicted"/>
<dbReference type="InterPro" id="IPR002734">
    <property type="entry name" value="RibDG_C"/>
</dbReference>
<dbReference type="Gene3D" id="3.40.430.10">
    <property type="entry name" value="Dihydrofolate Reductase, subunit A"/>
    <property type="match status" value="1"/>
</dbReference>
<evidence type="ECO:0000313" key="3">
    <source>
        <dbReference type="Proteomes" id="UP000004095"/>
    </source>
</evidence>
<protein>
    <submittedName>
        <fullName evidence="2">Riboflavin biosynthesis protein RibD C-terminal domain protein</fullName>
    </submittedName>
</protein>
<gene>
    <name evidence="2" type="ORF">M23134_01816</name>
</gene>
<dbReference type="eggNOG" id="COG0262">
    <property type="taxonomic scope" value="Bacteria"/>
</dbReference>
<sequence length="195" mass="21546">MAFYFGNLVKNQNLMKKIVYHIASSIDGYIATPNGGVERFLMQGAHADEFQQSLNGYDTVLMGRKTYEFGFQYGIKPGEPAYPGLHHVIVSGTLQFDSNQQVQLVNDQAVEYITHLKKQTGKSIWLCGGGHLAGLLAQHQLIDEVILKVNPIVLGQGIPLFAGLSSPLTLQTAQHKQYKNGVLLLKYEVIKSIDS</sequence>
<dbReference type="Proteomes" id="UP000004095">
    <property type="component" value="Unassembled WGS sequence"/>
</dbReference>
<keyword evidence="3" id="KW-1185">Reference proteome</keyword>
<organism evidence="2 3">
    <name type="scientific">Microscilla marina ATCC 23134</name>
    <dbReference type="NCBI Taxonomy" id="313606"/>
    <lineage>
        <taxon>Bacteria</taxon>
        <taxon>Pseudomonadati</taxon>
        <taxon>Bacteroidota</taxon>
        <taxon>Cytophagia</taxon>
        <taxon>Cytophagales</taxon>
        <taxon>Microscillaceae</taxon>
        <taxon>Microscilla</taxon>
    </lineage>
</organism>
<dbReference type="InterPro" id="IPR050765">
    <property type="entry name" value="Riboflavin_Biosynth_HTPR"/>
</dbReference>
<evidence type="ECO:0000313" key="2">
    <source>
        <dbReference type="EMBL" id="EAY23982.1"/>
    </source>
</evidence>
<dbReference type="SUPFAM" id="SSF53597">
    <property type="entry name" value="Dihydrofolate reductase-like"/>
    <property type="match status" value="1"/>
</dbReference>